<feature type="coiled-coil region" evidence="1">
    <location>
        <begin position="251"/>
        <end position="278"/>
    </location>
</feature>
<name>A0A4Y7JIT7_PAPSO</name>
<feature type="coiled-coil region" evidence="1">
    <location>
        <begin position="330"/>
        <end position="357"/>
    </location>
</feature>
<keyword evidence="4" id="KW-1185">Reference proteome</keyword>
<dbReference type="PANTHER" id="PTHR33476:SF7">
    <property type="entry name" value="EMB|CAB62613.1"/>
    <property type="match status" value="1"/>
</dbReference>
<feature type="region of interest" description="Disordered" evidence="2">
    <location>
        <begin position="385"/>
        <end position="408"/>
    </location>
</feature>
<evidence type="ECO:0000313" key="3">
    <source>
        <dbReference type="EMBL" id="RZC60983.1"/>
    </source>
</evidence>
<dbReference type="Gramene" id="RZC60983">
    <property type="protein sequence ID" value="RZC60983"/>
    <property type="gene ID" value="C5167_022740"/>
</dbReference>
<feature type="compositionally biased region" description="Polar residues" evidence="2">
    <location>
        <begin position="399"/>
        <end position="408"/>
    </location>
</feature>
<dbReference type="Proteomes" id="UP000316621">
    <property type="component" value="Chromosome 5"/>
</dbReference>
<evidence type="ECO:0000256" key="1">
    <source>
        <dbReference type="SAM" id="Coils"/>
    </source>
</evidence>
<evidence type="ECO:0000256" key="2">
    <source>
        <dbReference type="SAM" id="MobiDB-lite"/>
    </source>
</evidence>
<evidence type="ECO:0000313" key="4">
    <source>
        <dbReference type="Proteomes" id="UP000316621"/>
    </source>
</evidence>
<gene>
    <name evidence="3" type="ORF">C5167_022740</name>
</gene>
<dbReference type="AlphaFoldDB" id="A0A4Y7JIT7"/>
<dbReference type="OMA" id="DSISQNC"/>
<sequence>MTRGCDSEMASTSGFDDEMLGNYGRLDGYNILSLSSLAPGISNTMNNQDKGKMIQGSNEGGGESGGRPPSNCRGGMGSYQSYAKSGSSLRSRRARGFSAKPLSSLESCLVAQLYKERVEMEEYVFSTFPSPSRQTVRPLVVKDGTRVISRASSDSYSAHLESGKSMLHNGFDVNGRDVVVGVPPLPQIGPLEMKQKRAKGRVGKLSSCKTKVMGKNFMSQVSSGSANGMFLFCLGITVGVMSTVVANKREVDKLHALLKQTENLVQDLQEELEMKDSLTVKELPNEDDESQETNDHSFHNVGMTSFSSELSSLNYGDKRSDVQKLELEENSEMMKIEAELEAELERLELNMQATSLEGRLYGLDELDPDLVGNIVQGELRPDMVKGGADFRADSDKDASGTSTTQTGNVNYAVSPRALSLRLHEVIQSRLEGRIEELESELQNSQKRVTLMEYKQQQNLQSNYSNGGPRSSSQESRTLDEDNSIAQPLVLNLSGDALDSYNETYEELLGVTLTDEEEEHTPSTVRHENQINNGRLHWERNLFPNWNGTTENGSFQPVKVIKERYPTPMSSFSDKRKTLERFSNEVGEFEEENGDDDYDDDDGDEMGRLLIQKIVEKTKKGDLIKKIKCATRLGIARLGIALSKRPTDDQETTSGITG</sequence>
<proteinExistence type="predicted"/>
<feature type="region of interest" description="Disordered" evidence="2">
    <location>
        <begin position="43"/>
        <end position="78"/>
    </location>
</feature>
<dbReference type="InterPro" id="IPR040348">
    <property type="entry name" value="POLAR-like"/>
</dbReference>
<dbReference type="EMBL" id="CM010719">
    <property type="protein sequence ID" value="RZC60983.1"/>
    <property type="molecule type" value="Genomic_DNA"/>
</dbReference>
<feature type="region of interest" description="Disordered" evidence="2">
    <location>
        <begin position="459"/>
        <end position="480"/>
    </location>
</feature>
<dbReference type="GO" id="GO:0008356">
    <property type="term" value="P:asymmetric cell division"/>
    <property type="evidence" value="ECO:0007669"/>
    <property type="project" value="InterPro"/>
</dbReference>
<feature type="coiled-coil region" evidence="1">
    <location>
        <begin position="420"/>
        <end position="454"/>
    </location>
</feature>
<keyword evidence="1" id="KW-0175">Coiled coil</keyword>
<accession>A0A4Y7JIT7</accession>
<feature type="compositionally biased region" description="Basic and acidic residues" evidence="2">
    <location>
        <begin position="385"/>
        <end position="398"/>
    </location>
</feature>
<dbReference type="PANTHER" id="PTHR33476">
    <property type="entry name" value="EMB|CAB62613.1"/>
    <property type="match status" value="1"/>
</dbReference>
<organism evidence="3 4">
    <name type="scientific">Papaver somniferum</name>
    <name type="common">Opium poppy</name>
    <dbReference type="NCBI Taxonomy" id="3469"/>
    <lineage>
        <taxon>Eukaryota</taxon>
        <taxon>Viridiplantae</taxon>
        <taxon>Streptophyta</taxon>
        <taxon>Embryophyta</taxon>
        <taxon>Tracheophyta</taxon>
        <taxon>Spermatophyta</taxon>
        <taxon>Magnoliopsida</taxon>
        <taxon>Ranunculales</taxon>
        <taxon>Papaveraceae</taxon>
        <taxon>Papaveroideae</taxon>
        <taxon>Papaver</taxon>
    </lineage>
</organism>
<reference evidence="3 4" key="1">
    <citation type="journal article" date="2018" name="Science">
        <title>The opium poppy genome and morphinan production.</title>
        <authorList>
            <person name="Guo L."/>
            <person name="Winzer T."/>
            <person name="Yang X."/>
            <person name="Li Y."/>
            <person name="Ning Z."/>
            <person name="He Z."/>
            <person name="Teodor R."/>
            <person name="Lu Y."/>
            <person name="Bowser T.A."/>
            <person name="Graham I.A."/>
            <person name="Ye K."/>
        </authorList>
    </citation>
    <scope>NUCLEOTIDE SEQUENCE [LARGE SCALE GENOMIC DNA]</scope>
    <source>
        <strain evidence="4">cv. HN1</strain>
        <tissue evidence="3">Leaves</tissue>
    </source>
</reference>
<protein>
    <submittedName>
        <fullName evidence="3">Uncharacterized protein</fullName>
    </submittedName>
</protein>
<feature type="compositionally biased region" description="Polar residues" evidence="2">
    <location>
        <begin position="459"/>
        <end position="475"/>
    </location>
</feature>